<dbReference type="EMBL" id="LJHD01000190">
    <property type="protein sequence ID" value="ONI42290.1"/>
    <property type="molecule type" value="Genomic_DNA"/>
</dbReference>
<proteinExistence type="predicted"/>
<name>A0ACC8XFV7_9FIRM</name>
<dbReference type="Proteomes" id="UP000188637">
    <property type="component" value="Unassembled WGS sequence"/>
</dbReference>
<evidence type="ECO:0000313" key="1">
    <source>
        <dbReference type="EMBL" id="ONI42290.1"/>
    </source>
</evidence>
<organism evidence="1 2">
    <name type="scientific">Candidatus Epulonipiscium fishelsonii</name>
    <dbReference type="NCBI Taxonomy" id="77094"/>
    <lineage>
        <taxon>Bacteria</taxon>
        <taxon>Bacillati</taxon>
        <taxon>Bacillota</taxon>
        <taxon>Clostridia</taxon>
        <taxon>Lachnospirales</taxon>
        <taxon>Lachnospiraceae</taxon>
        <taxon>Candidatus Epulonipiscium</taxon>
    </lineage>
</organism>
<protein>
    <submittedName>
        <fullName evidence="1">Uncharacterized protein</fullName>
    </submittedName>
</protein>
<gene>
    <name evidence="1" type="ORF">AN640_01245</name>
</gene>
<keyword evidence="2" id="KW-1185">Reference proteome</keyword>
<evidence type="ECO:0000313" key="2">
    <source>
        <dbReference type="Proteomes" id="UP000188637"/>
    </source>
</evidence>
<comment type="caution">
    <text evidence="1">The sequence shown here is derived from an EMBL/GenBank/DDBJ whole genome shotgun (WGS) entry which is preliminary data.</text>
</comment>
<reference evidence="1" key="1">
    <citation type="submission" date="2016-08" db="EMBL/GenBank/DDBJ databases">
        <authorList>
            <person name="Ngugi D.K."/>
            <person name="Miyake S."/>
            <person name="Stingl U."/>
        </authorList>
    </citation>
    <scope>NUCLEOTIDE SEQUENCE</scope>
    <source>
        <strain evidence="1">SCG-D08WGA-EpuloA1</strain>
    </source>
</reference>
<sequence>MDKLKDLAILILMGGQNRRMKGNHKAFLNINNTSFLQMIISSLHQLAPIYISVNDVSIALNLSYPLVKDVYKNIGPIGGIYSGLATIPYKYVFVIGCDMPFISADIVQYLYNHIDINKDCTVLCDNYGRLFPTAAIYPTKLLPNIEQQILNQNYRLYTLMNNATIINIENTPLNLNHLTNINTPEEYQAILNTH</sequence>
<accession>A0ACC8XFV7</accession>